<proteinExistence type="predicted"/>
<reference evidence="1" key="1">
    <citation type="submission" date="2020-02" db="EMBL/GenBank/DDBJ databases">
        <authorList>
            <person name="Meier V. D."/>
        </authorList>
    </citation>
    <scope>NUCLEOTIDE SEQUENCE</scope>
    <source>
        <strain evidence="1">AVDCRST_MAG76</strain>
    </source>
</reference>
<sequence length="41" mass="4203">WGLLAGAPRQTAGGDSSVARLGDVGLGVWMAPETEPVCCHH</sequence>
<dbReference type="AlphaFoldDB" id="A0A6J4HQR4"/>
<accession>A0A6J4HQR4</accession>
<feature type="non-terminal residue" evidence="1">
    <location>
        <position position="1"/>
    </location>
</feature>
<gene>
    <name evidence="1" type="ORF">AVDCRST_MAG76-1232</name>
</gene>
<protein>
    <submittedName>
        <fullName evidence="1">Uncharacterized protein</fullName>
    </submittedName>
</protein>
<feature type="non-terminal residue" evidence="1">
    <location>
        <position position="41"/>
    </location>
</feature>
<name>A0A6J4HQR4_9ACTN</name>
<organism evidence="1">
    <name type="scientific">uncultured Acidimicrobiales bacterium</name>
    <dbReference type="NCBI Taxonomy" id="310071"/>
    <lineage>
        <taxon>Bacteria</taxon>
        <taxon>Bacillati</taxon>
        <taxon>Actinomycetota</taxon>
        <taxon>Acidimicrobiia</taxon>
        <taxon>Acidimicrobiales</taxon>
        <taxon>environmental samples</taxon>
    </lineage>
</organism>
<evidence type="ECO:0000313" key="1">
    <source>
        <dbReference type="EMBL" id="CAA9230859.1"/>
    </source>
</evidence>
<dbReference type="EMBL" id="CADCSZ010000075">
    <property type="protein sequence ID" value="CAA9230859.1"/>
    <property type="molecule type" value="Genomic_DNA"/>
</dbReference>